<feature type="domain" description="Aldehyde dehydrogenase" evidence="7">
    <location>
        <begin position="18"/>
        <end position="475"/>
    </location>
</feature>
<evidence type="ECO:0000256" key="5">
    <source>
        <dbReference type="PROSITE-ProRule" id="PRU10007"/>
    </source>
</evidence>
<dbReference type="InterPro" id="IPR016163">
    <property type="entry name" value="Ald_DH_C"/>
</dbReference>
<comment type="caution">
    <text evidence="8">The sequence shown here is derived from an EMBL/GenBank/DDBJ whole genome shotgun (WGS) entry which is preliminary data.</text>
</comment>
<dbReference type="PANTHER" id="PTHR11699">
    <property type="entry name" value="ALDEHYDE DEHYDROGENASE-RELATED"/>
    <property type="match status" value="1"/>
</dbReference>
<comment type="similarity">
    <text evidence="1 3 6">Belongs to the aldehyde dehydrogenase family.</text>
</comment>
<protein>
    <recommendedName>
        <fullName evidence="3">Aldehyde dehydrogenase</fullName>
    </recommendedName>
</protein>
<dbReference type="PIRSF" id="PIRSF036492">
    <property type="entry name" value="ALDH"/>
    <property type="match status" value="1"/>
</dbReference>
<dbReference type="InterPro" id="IPR012394">
    <property type="entry name" value="Aldehyde_DH_NAD(P)"/>
</dbReference>
<feature type="active site" evidence="4">
    <location>
        <position position="287"/>
    </location>
</feature>
<evidence type="ECO:0000256" key="3">
    <source>
        <dbReference type="PIRNR" id="PIRNR036492"/>
    </source>
</evidence>
<gene>
    <name evidence="8" type="ORF">EAS64_17930</name>
</gene>
<sequence>MAGSAVSPTVPSWGTVRETFESVNPATGEVLATYGIDGEREVALAVRRARSAAAWWGGLSYADRRLRLLAWKSHLTRYMGRLAQLVHDETGKPLDDATLEIVNTILHLDWAAKHARSVLKPRRVSTGIAMLNQSASVEYQPLGVVGVIGPWNYPVFTPMGSIGYALAAGNAVVFKPSELTTGVGQWLVQSFGEVLSEVFGDTEPVLQLVTGLGATGAELAKSGVNKLAFTGSAPTARKVLAAAAETLTPVLAECGGKDALLVAADADLDAAADAAAWGAMSNAGQTCVGVERVYVVESVYHAFLDKLSDRVSKLRPGDDASATYGPMTLPGQVDVVERHLADATARGGRALYGGLDSVRAPYVTPVVLVDVPEESAAQREETFGPVVTVTPVASLNDAVRLANASPYALGSSVFTKGRRAGLRAARALRSGMTSVNSVISFAAVPALPFGGSGESGFGRIHGADGLREFSRAKSITRQWMKPVVLTTSFRRTSDDMDRIVKLVTVLHGRLYQPKRRRG</sequence>
<name>A0A6P2C195_9ACTN</name>
<dbReference type="CDD" id="cd07099">
    <property type="entry name" value="ALDH_DDALDH"/>
    <property type="match status" value="1"/>
</dbReference>
<dbReference type="Pfam" id="PF00171">
    <property type="entry name" value="Aldedh"/>
    <property type="match status" value="1"/>
</dbReference>
<keyword evidence="9" id="KW-1185">Reference proteome</keyword>
<dbReference type="Proteomes" id="UP000460272">
    <property type="component" value="Unassembled WGS sequence"/>
</dbReference>
<evidence type="ECO:0000256" key="1">
    <source>
        <dbReference type="ARBA" id="ARBA00009986"/>
    </source>
</evidence>
<dbReference type="InterPro" id="IPR016162">
    <property type="entry name" value="Ald_DH_N"/>
</dbReference>
<dbReference type="SUPFAM" id="SSF53720">
    <property type="entry name" value="ALDH-like"/>
    <property type="match status" value="1"/>
</dbReference>
<evidence type="ECO:0000313" key="8">
    <source>
        <dbReference type="EMBL" id="TVZ04265.1"/>
    </source>
</evidence>
<dbReference type="Gene3D" id="3.40.605.10">
    <property type="entry name" value="Aldehyde Dehydrogenase, Chain A, domain 1"/>
    <property type="match status" value="1"/>
</dbReference>
<evidence type="ECO:0000313" key="9">
    <source>
        <dbReference type="Proteomes" id="UP000460272"/>
    </source>
</evidence>
<dbReference type="InterPro" id="IPR016161">
    <property type="entry name" value="Ald_DH/histidinol_DH"/>
</dbReference>
<dbReference type="OrthoDB" id="6882680at2"/>
<organism evidence="8 9">
    <name type="scientific">Trebonia kvetii</name>
    <dbReference type="NCBI Taxonomy" id="2480626"/>
    <lineage>
        <taxon>Bacteria</taxon>
        <taxon>Bacillati</taxon>
        <taxon>Actinomycetota</taxon>
        <taxon>Actinomycetes</taxon>
        <taxon>Streptosporangiales</taxon>
        <taxon>Treboniaceae</taxon>
        <taxon>Trebonia</taxon>
    </lineage>
</organism>
<keyword evidence="2 3" id="KW-0560">Oxidoreductase</keyword>
<dbReference type="RefSeq" id="WP_145854134.1">
    <property type="nucleotide sequence ID" value="NZ_RPFW01000003.1"/>
</dbReference>
<accession>A0A6P2C195</accession>
<dbReference type="InterPro" id="IPR015590">
    <property type="entry name" value="Aldehyde_DH_dom"/>
</dbReference>
<dbReference type="PROSITE" id="PS00687">
    <property type="entry name" value="ALDEHYDE_DEHYDR_GLU"/>
    <property type="match status" value="1"/>
</dbReference>
<evidence type="ECO:0000256" key="4">
    <source>
        <dbReference type="PIRSR" id="PIRSR036492-1"/>
    </source>
</evidence>
<dbReference type="EMBL" id="RPFW01000003">
    <property type="protein sequence ID" value="TVZ04265.1"/>
    <property type="molecule type" value="Genomic_DNA"/>
</dbReference>
<proteinExistence type="inferred from homology"/>
<evidence type="ECO:0000259" key="7">
    <source>
        <dbReference type="Pfam" id="PF00171"/>
    </source>
</evidence>
<dbReference type="AlphaFoldDB" id="A0A6P2C195"/>
<feature type="active site" evidence="4 5">
    <location>
        <position position="253"/>
    </location>
</feature>
<evidence type="ECO:0000256" key="6">
    <source>
        <dbReference type="RuleBase" id="RU003345"/>
    </source>
</evidence>
<dbReference type="Gene3D" id="3.40.309.10">
    <property type="entry name" value="Aldehyde Dehydrogenase, Chain A, domain 2"/>
    <property type="match status" value="1"/>
</dbReference>
<reference evidence="8 9" key="1">
    <citation type="submission" date="2018-11" db="EMBL/GenBank/DDBJ databases">
        <title>Trebonia kvetii gen.nov., sp.nov., a novel acidophilic actinobacterium, and proposal of the new actinobacterial family Treboniaceae fam. nov.</title>
        <authorList>
            <person name="Rapoport D."/>
            <person name="Sagova-Mareckova M."/>
            <person name="Sedlacek I."/>
            <person name="Provaznik J."/>
            <person name="Kralova S."/>
            <person name="Pavlinic D."/>
            <person name="Benes V."/>
            <person name="Kopecky J."/>
        </authorList>
    </citation>
    <scope>NUCLEOTIDE SEQUENCE [LARGE SCALE GENOMIC DNA]</scope>
    <source>
        <strain evidence="8 9">15Tr583</strain>
    </source>
</reference>
<dbReference type="GO" id="GO:0006081">
    <property type="term" value="P:aldehyde metabolic process"/>
    <property type="evidence" value="ECO:0007669"/>
    <property type="project" value="InterPro"/>
</dbReference>
<dbReference type="InterPro" id="IPR029510">
    <property type="entry name" value="Ald_DH_CS_GLU"/>
</dbReference>
<evidence type="ECO:0000256" key="2">
    <source>
        <dbReference type="ARBA" id="ARBA00023002"/>
    </source>
</evidence>
<dbReference type="GO" id="GO:0016620">
    <property type="term" value="F:oxidoreductase activity, acting on the aldehyde or oxo group of donors, NAD or NADP as acceptor"/>
    <property type="evidence" value="ECO:0007669"/>
    <property type="project" value="InterPro"/>
</dbReference>